<sequence length="230" mass="24621">MDGVLVDVRGSYRRAITETVAHFAGEGPTPEQIQAKKDAGGFNNDWVLSEAFVREAGVAEADAPFEAIKDRFNQIYQGTKYDGLIATEPPAIQTSTLEDLVQRYKLALVTGRPEADALWTLRRFEWHGHIPVVVGMDRQAGREKPDPYGLELALADLGVEAEEAVYAGDTVDDMRAAVAAGCVAVGVVPPGLDVLEHGRTLMGAGARVVLSTPDTLPALLATFDSGDTSE</sequence>
<keyword evidence="6" id="KW-1185">Reference proteome</keyword>
<gene>
    <name evidence="5" type="ORF">BSZ37_04955</name>
</gene>
<dbReference type="Pfam" id="PF13419">
    <property type="entry name" value="HAD_2"/>
    <property type="match status" value="1"/>
</dbReference>
<dbReference type="InterPro" id="IPR023214">
    <property type="entry name" value="HAD_sf"/>
</dbReference>
<dbReference type="Proteomes" id="UP000216339">
    <property type="component" value="Unassembled WGS sequence"/>
</dbReference>
<accession>A0A271IX75</accession>
<dbReference type="InterPro" id="IPR006439">
    <property type="entry name" value="HAD-SF_hydro_IA"/>
</dbReference>
<dbReference type="EMBL" id="MQWD01000001">
    <property type="protein sequence ID" value="PAP75836.1"/>
    <property type="molecule type" value="Genomic_DNA"/>
</dbReference>
<dbReference type="OrthoDB" id="9797743at2"/>
<dbReference type="InterPro" id="IPR036412">
    <property type="entry name" value="HAD-like_sf"/>
</dbReference>
<evidence type="ECO:0000256" key="2">
    <source>
        <dbReference type="ARBA" id="ARBA00004818"/>
    </source>
</evidence>
<comment type="pathway">
    <text evidence="2">Organic acid metabolism; glycolate biosynthesis; glycolate from 2-phosphoglycolate: step 1/1.</text>
</comment>
<comment type="similarity">
    <text evidence="3">Belongs to the HAD-like hydrolase superfamily. CbbY/CbbZ/Gph/YieH family.</text>
</comment>
<evidence type="ECO:0000256" key="1">
    <source>
        <dbReference type="ARBA" id="ARBA00000830"/>
    </source>
</evidence>
<dbReference type="NCBIfam" id="TIGR01549">
    <property type="entry name" value="HAD-SF-IA-v1"/>
    <property type="match status" value="1"/>
</dbReference>
<reference evidence="5 6" key="1">
    <citation type="submission" date="2016-11" db="EMBL/GenBank/DDBJ databases">
        <title>Study of marine rhodopsin-containing bacteria.</title>
        <authorList>
            <person name="Yoshizawa S."/>
            <person name="Kumagai Y."/>
            <person name="Kogure K."/>
        </authorList>
    </citation>
    <scope>NUCLEOTIDE SEQUENCE [LARGE SCALE GENOMIC DNA]</scope>
    <source>
        <strain evidence="5 6">SAORIC-28</strain>
    </source>
</reference>
<dbReference type="GO" id="GO:0008967">
    <property type="term" value="F:phosphoglycolate phosphatase activity"/>
    <property type="evidence" value="ECO:0007669"/>
    <property type="project" value="UniProtKB-EC"/>
</dbReference>
<dbReference type="GO" id="GO:0006281">
    <property type="term" value="P:DNA repair"/>
    <property type="evidence" value="ECO:0007669"/>
    <property type="project" value="TreeGrafter"/>
</dbReference>
<comment type="catalytic activity">
    <reaction evidence="1">
        <text>2-phosphoglycolate + H2O = glycolate + phosphate</text>
        <dbReference type="Rhea" id="RHEA:14369"/>
        <dbReference type="ChEBI" id="CHEBI:15377"/>
        <dbReference type="ChEBI" id="CHEBI:29805"/>
        <dbReference type="ChEBI" id="CHEBI:43474"/>
        <dbReference type="ChEBI" id="CHEBI:58033"/>
        <dbReference type="EC" id="3.1.3.18"/>
    </reaction>
</comment>
<dbReference type="Gene3D" id="3.40.50.1000">
    <property type="entry name" value="HAD superfamily/HAD-like"/>
    <property type="match status" value="1"/>
</dbReference>
<evidence type="ECO:0000256" key="3">
    <source>
        <dbReference type="ARBA" id="ARBA00006171"/>
    </source>
</evidence>
<dbReference type="PANTHER" id="PTHR43434">
    <property type="entry name" value="PHOSPHOGLYCOLATE PHOSPHATASE"/>
    <property type="match status" value="1"/>
</dbReference>
<evidence type="ECO:0000313" key="6">
    <source>
        <dbReference type="Proteomes" id="UP000216339"/>
    </source>
</evidence>
<dbReference type="AlphaFoldDB" id="A0A271IX75"/>
<dbReference type="PANTHER" id="PTHR43434:SF1">
    <property type="entry name" value="PHOSPHOGLYCOLATE PHOSPHATASE"/>
    <property type="match status" value="1"/>
</dbReference>
<evidence type="ECO:0000256" key="4">
    <source>
        <dbReference type="ARBA" id="ARBA00013078"/>
    </source>
</evidence>
<evidence type="ECO:0000313" key="5">
    <source>
        <dbReference type="EMBL" id="PAP75836.1"/>
    </source>
</evidence>
<name>A0A271IX75_9BACT</name>
<proteinExistence type="inferred from homology"/>
<dbReference type="SUPFAM" id="SSF56784">
    <property type="entry name" value="HAD-like"/>
    <property type="match status" value="1"/>
</dbReference>
<protein>
    <recommendedName>
        <fullName evidence="4">phosphoglycolate phosphatase</fullName>
        <ecNumber evidence="4">3.1.3.18</ecNumber>
    </recommendedName>
</protein>
<comment type="caution">
    <text evidence="5">The sequence shown here is derived from an EMBL/GenBank/DDBJ whole genome shotgun (WGS) entry which is preliminary data.</text>
</comment>
<dbReference type="InterPro" id="IPR041492">
    <property type="entry name" value="HAD_2"/>
</dbReference>
<dbReference type="EC" id="3.1.3.18" evidence="4"/>
<organism evidence="5 6">
    <name type="scientific">Rubrivirga marina</name>
    <dbReference type="NCBI Taxonomy" id="1196024"/>
    <lineage>
        <taxon>Bacteria</taxon>
        <taxon>Pseudomonadati</taxon>
        <taxon>Rhodothermota</taxon>
        <taxon>Rhodothermia</taxon>
        <taxon>Rhodothermales</taxon>
        <taxon>Rubricoccaceae</taxon>
        <taxon>Rubrivirga</taxon>
    </lineage>
</organism>
<dbReference type="InterPro" id="IPR050155">
    <property type="entry name" value="HAD-like_hydrolase_sf"/>
</dbReference>